<name>A0A9P0CIA8_9CUCU</name>
<evidence type="ECO:0000313" key="8">
    <source>
        <dbReference type="EMBL" id="CAH1100375.1"/>
    </source>
</evidence>
<evidence type="ECO:0000256" key="6">
    <source>
        <dbReference type="RuleBase" id="RU361235"/>
    </source>
</evidence>
<dbReference type="PANTHER" id="PTHR43142:SF1">
    <property type="entry name" value="CARBOXYLIC ESTER HYDROLASE"/>
    <property type="match status" value="1"/>
</dbReference>
<keyword evidence="2" id="KW-0719">Serine esterase</keyword>
<protein>
    <recommendedName>
        <fullName evidence="6">Carboxylic ester hydrolase</fullName>
        <ecNumber evidence="6">3.1.1.-</ecNumber>
    </recommendedName>
</protein>
<proteinExistence type="inferred from homology"/>
<dbReference type="PANTHER" id="PTHR43142">
    <property type="entry name" value="CARBOXYLIC ESTER HYDROLASE"/>
    <property type="match status" value="1"/>
</dbReference>
<keyword evidence="3 6" id="KW-0378">Hydrolase</keyword>
<comment type="similarity">
    <text evidence="1 6">Belongs to the type-B carboxylesterase/lipase family.</text>
</comment>
<feature type="chain" id="PRO_5040528196" description="Carboxylic ester hydrolase" evidence="6">
    <location>
        <begin position="17"/>
        <end position="555"/>
    </location>
</feature>
<feature type="domain" description="Carboxylesterase type B" evidence="7">
    <location>
        <begin position="21"/>
        <end position="522"/>
    </location>
</feature>
<dbReference type="GO" id="GO:0052689">
    <property type="term" value="F:carboxylic ester hydrolase activity"/>
    <property type="evidence" value="ECO:0007669"/>
    <property type="project" value="UniProtKB-KW"/>
</dbReference>
<keyword evidence="9" id="KW-1185">Reference proteome</keyword>
<evidence type="ECO:0000259" key="7">
    <source>
        <dbReference type="Pfam" id="PF00135"/>
    </source>
</evidence>
<evidence type="ECO:0000256" key="2">
    <source>
        <dbReference type="ARBA" id="ARBA00022487"/>
    </source>
</evidence>
<sequence length="555" mass="62910">MLLFLGLVFILKVVTCNVSSPPVVTLPLGTVEGYIGKTEQGKDIYVFEGIPYAKPPVGDSRFEESVPPKPWKGIWKAKTIFKCLQYDHYTPPGPDKVSGDEDCLYVNVYSPTLDTTAKLDVLVYIHGGAFMFNHGGQTLPNIVLDRNIIFVNFNYRLGPLGFLSTEDEFVSGNNGIKDQILALKWIKENIDRFGGNPNSITISGMSAGGASVHTHLITPRSRGLFSKAISQSGVALNSWVFMEEPLNKTKTIALSVGCPIQNNKEMKKCLKSKPARQIAYGVKDLQPWLYNPFSPFGLVVDKWAKNPVFPEHPYQLIEKGLVEDVPWITSFTSAEGLYPGADFYFDERLEFIDKNWNAIMPYILHYNDVIPVQQLDEVSSEIRKEYLQNEPVNKQTFSRLIEALSDRLFLADIVLGTRLHAKSIKSPVYSYYFDYRGAHSKTENRIKSNKNIGVSHGDDTAYVFKTLDVLSTENDKAMSKLMVDMFVSFMKTGKPNITSDWSPQSKKTSDPWMHLRIDSPDKLYMEKKEQVGNQKFWESLPFKENQKLFNKRDEL</sequence>
<evidence type="ECO:0000256" key="4">
    <source>
        <dbReference type="ARBA" id="ARBA00023157"/>
    </source>
</evidence>
<dbReference type="AlphaFoldDB" id="A0A9P0CIA8"/>
<keyword evidence="4" id="KW-1015">Disulfide bond</keyword>
<dbReference type="PROSITE" id="PS00941">
    <property type="entry name" value="CARBOXYLESTERASE_B_2"/>
    <property type="match status" value="1"/>
</dbReference>
<evidence type="ECO:0000256" key="3">
    <source>
        <dbReference type="ARBA" id="ARBA00022801"/>
    </source>
</evidence>
<organism evidence="8 9">
    <name type="scientific">Psylliodes chrysocephalus</name>
    <dbReference type="NCBI Taxonomy" id="3402493"/>
    <lineage>
        <taxon>Eukaryota</taxon>
        <taxon>Metazoa</taxon>
        <taxon>Ecdysozoa</taxon>
        <taxon>Arthropoda</taxon>
        <taxon>Hexapoda</taxon>
        <taxon>Insecta</taxon>
        <taxon>Pterygota</taxon>
        <taxon>Neoptera</taxon>
        <taxon>Endopterygota</taxon>
        <taxon>Coleoptera</taxon>
        <taxon>Polyphaga</taxon>
        <taxon>Cucujiformia</taxon>
        <taxon>Chrysomeloidea</taxon>
        <taxon>Chrysomelidae</taxon>
        <taxon>Galerucinae</taxon>
        <taxon>Alticini</taxon>
        <taxon>Psylliodes</taxon>
    </lineage>
</organism>
<dbReference type="PROSITE" id="PS00122">
    <property type="entry name" value="CARBOXYLESTERASE_B_1"/>
    <property type="match status" value="1"/>
</dbReference>
<dbReference type="EMBL" id="OV651822">
    <property type="protein sequence ID" value="CAH1100375.1"/>
    <property type="molecule type" value="Genomic_DNA"/>
</dbReference>
<accession>A0A9P0CIA8</accession>
<dbReference type="Gene3D" id="3.40.50.1820">
    <property type="entry name" value="alpha/beta hydrolase"/>
    <property type="match status" value="1"/>
</dbReference>
<keyword evidence="5" id="KW-0325">Glycoprotein</keyword>
<feature type="signal peptide" evidence="6">
    <location>
        <begin position="1"/>
        <end position="16"/>
    </location>
</feature>
<gene>
    <name evidence="8" type="ORF">PSYICH_LOCUS2120</name>
</gene>
<dbReference type="InterPro" id="IPR002018">
    <property type="entry name" value="CarbesteraseB"/>
</dbReference>
<reference evidence="8" key="1">
    <citation type="submission" date="2022-01" db="EMBL/GenBank/DDBJ databases">
        <authorList>
            <person name="King R."/>
        </authorList>
    </citation>
    <scope>NUCLEOTIDE SEQUENCE</scope>
</reference>
<dbReference type="Pfam" id="PF00135">
    <property type="entry name" value="COesterase"/>
    <property type="match status" value="1"/>
</dbReference>
<dbReference type="InterPro" id="IPR019819">
    <property type="entry name" value="Carboxylesterase_B_CS"/>
</dbReference>
<dbReference type="EC" id="3.1.1.-" evidence="6"/>
<dbReference type="OrthoDB" id="6846267at2759"/>
<dbReference type="SUPFAM" id="SSF53474">
    <property type="entry name" value="alpha/beta-Hydrolases"/>
    <property type="match status" value="1"/>
</dbReference>
<evidence type="ECO:0000313" key="9">
    <source>
        <dbReference type="Proteomes" id="UP001153636"/>
    </source>
</evidence>
<dbReference type="InterPro" id="IPR019826">
    <property type="entry name" value="Carboxylesterase_B_AS"/>
</dbReference>
<dbReference type="CDD" id="cd00312">
    <property type="entry name" value="Esterase_lipase"/>
    <property type="match status" value="1"/>
</dbReference>
<dbReference type="Proteomes" id="UP001153636">
    <property type="component" value="Chromosome 10"/>
</dbReference>
<evidence type="ECO:0000256" key="5">
    <source>
        <dbReference type="ARBA" id="ARBA00023180"/>
    </source>
</evidence>
<dbReference type="InterPro" id="IPR029058">
    <property type="entry name" value="AB_hydrolase_fold"/>
</dbReference>
<keyword evidence="6" id="KW-0732">Signal</keyword>
<evidence type="ECO:0000256" key="1">
    <source>
        <dbReference type="ARBA" id="ARBA00005964"/>
    </source>
</evidence>